<gene>
    <name evidence="4" type="ORF">EJP82_26835</name>
</gene>
<dbReference type="EMBL" id="RZNY01000052">
    <property type="protein sequence ID" value="RUT38690.1"/>
    <property type="molecule type" value="Genomic_DNA"/>
</dbReference>
<feature type="transmembrane region" description="Helical" evidence="2">
    <location>
        <begin position="53"/>
        <end position="72"/>
    </location>
</feature>
<keyword evidence="5" id="KW-1185">Reference proteome</keyword>
<evidence type="ECO:0000313" key="5">
    <source>
        <dbReference type="Proteomes" id="UP000279446"/>
    </source>
</evidence>
<dbReference type="PANTHER" id="PTHR30487:SF0">
    <property type="entry name" value="PREPILIN LEADER PEPTIDASE_N-METHYLTRANSFERASE-RELATED"/>
    <property type="match status" value="1"/>
</dbReference>
<comment type="similarity">
    <text evidence="1">Belongs to the peptidase A24 family.</text>
</comment>
<accession>A0A433XVG8</accession>
<evidence type="ECO:0000256" key="2">
    <source>
        <dbReference type="SAM" id="Phobius"/>
    </source>
</evidence>
<evidence type="ECO:0000256" key="1">
    <source>
        <dbReference type="ARBA" id="ARBA00005801"/>
    </source>
</evidence>
<protein>
    <submittedName>
        <fullName evidence="4">Prepilin peptidase</fullName>
    </submittedName>
</protein>
<dbReference type="InterPro" id="IPR050882">
    <property type="entry name" value="Prepilin_peptidase/N-MTase"/>
</dbReference>
<feature type="transmembrane region" description="Helical" evidence="2">
    <location>
        <begin position="6"/>
        <end position="23"/>
    </location>
</feature>
<proteinExistence type="inferred from homology"/>
<sequence length="138" mass="15165">MMWIYIQLSYVVVVLLIFAIRDIRTQILPDRWILAAFAGSLVIRVIYSPGSIFNYIGAALCVGGIIIIIALISNGGIGGGDVKLLTWLGFSVGLYPTLMVLLISCVFGLTYVAIWKRGTIPFAPFVFLSFMVCEIVKI</sequence>
<name>A0A433XVG8_9BACL</name>
<dbReference type="InterPro" id="IPR000045">
    <property type="entry name" value="Prepilin_IV_endopep_pep"/>
</dbReference>
<dbReference type="AlphaFoldDB" id="A0A433XVG8"/>
<keyword evidence="2" id="KW-0472">Membrane</keyword>
<comment type="caution">
    <text evidence="4">The sequence shown here is derived from an EMBL/GenBank/DDBJ whole genome shotgun (WGS) entry which is preliminary data.</text>
</comment>
<feature type="transmembrane region" description="Helical" evidence="2">
    <location>
        <begin position="30"/>
        <end position="47"/>
    </location>
</feature>
<keyword evidence="2" id="KW-0812">Transmembrane</keyword>
<dbReference type="Proteomes" id="UP000279446">
    <property type="component" value="Unassembled WGS sequence"/>
</dbReference>
<evidence type="ECO:0000259" key="3">
    <source>
        <dbReference type="Pfam" id="PF01478"/>
    </source>
</evidence>
<reference evidence="4 5" key="1">
    <citation type="submission" date="2018-12" db="EMBL/GenBank/DDBJ databases">
        <authorList>
            <person name="Sun L."/>
            <person name="Chen Z."/>
        </authorList>
    </citation>
    <scope>NUCLEOTIDE SEQUENCE [LARGE SCALE GENOMIC DNA]</scope>
    <source>
        <strain evidence="4 5">DSM 15890</strain>
    </source>
</reference>
<dbReference type="OrthoDB" id="9789291at2"/>
<feature type="transmembrane region" description="Helical" evidence="2">
    <location>
        <begin position="84"/>
        <end position="114"/>
    </location>
</feature>
<dbReference type="Gene3D" id="1.20.120.1220">
    <property type="match status" value="1"/>
</dbReference>
<keyword evidence="2" id="KW-1133">Transmembrane helix</keyword>
<feature type="domain" description="Prepilin type IV endopeptidase peptidase" evidence="3">
    <location>
        <begin position="11"/>
        <end position="112"/>
    </location>
</feature>
<dbReference type="GO" id="GO:0006465">
    <property type="term" value="P:signal peptide processing"/>
    <property type="evidence" value="ECO:0007669"/>
    <property type="project" value="TreeGrafter"/>
</dbReference>
<evidence type="ECO:0000313" key="4">
    <source>
        <dbReference type="EMBL" id="RUT38690.1"/>
    </source>
</evidence>
<dbReference type="GO" id="GO:0005886">
    <property type="term" value="C:plasma membrane"/>
    <property type="evidence" value="ECO:0007669"/>
    <property type="project" value="TreeGrafter"/>
</dbReference>
<dbReference type="GO" id="GO:0004190">
    <property type="term" value="F:aspartic-type endopeptidase activity"/>
    <property type="evidence" value="ECO:0007669"/>
    <property type="project" value="InterPro"/>
</dbReference>
<organism evidence="4 5">
    <name type="scientific">Paenibacillus anaericanus</name>
    <dbReference type="NCBI Taxonomy" id="170367"/>
    <lineage>
        <taxon>Bacteria</taxon>
        <taxon>Bacillati</taxon>
        <taxon>Bacillota</taxon>
        <taxon>Bacilli</taxon>
        <taxon>Bacillales</taxon>
        <taxon>Paenibacillaceae</taxon>
        <taxon>Paenibacillus</taxon>
    </lineage>
</organism>
<dbReference type="Pfam" id="PF01478">
    <property type="entry name" value="Peptidase_A24"/>
    <property type="match status" value="1"/>
</dbReference>
<dbReference type="PANTHER" id="PTHR30487">
    <property type="entry name" value="TYPE 4 PREPILIN-LIKE PROTEINS LEADER PEPTIDE-PROCESSING ENZYME"/>
    <property type="match status" value="1"/>
</dbReference>